<organism evidence="3 4">
    <name type="scientific">Rhododendron simsii</name>
    <name type="common">Sims's rhododendron</name>
    <dbReference type="NCBI Taxonomy" id="118357"/>
    <lineage>
        <taxon>Eukaryota</taxon>
        <taxon>Viridiplantae</taxon>
        <taxon>Streptophyta</taxon>
        <taxon>Embryophyta</taxon>
        <taxon>Tracheophyta</taxon>
        <taxon>Spermatophyta</taxon>
        <taxon>Magnoliopsida</taxon>
        <taxon>eudicotyledons</taxon>
        <taxon>Gunneridae</taxon>
        <taxon>Pentapetalae</taxon>
        <taxon>asterids</taxon>
        <taxon>Ericales</taxon>
        <taxon>Ericaceae</taxon>
        <taxon>Ericoideae</taxon>
        <taxon>Rhodoreae</taxon>
        <taxon>Rhododendron</taxon>
    </lineage>
</organism>
<dbReference type="Proteomes" id="UP000626092">
    <property type="component" value="Unassembled WGS sequence"/>
</dbReference>
<feature type="compositionally biased region" description="Low complexity" evidence="1">
    <location>
        <begin position="1"/>
        <end position="23"/>
    </location>
</feature>
<feature type="region of interest" description="Disordered" evidence="1">
    <location>
        <begin position="1"/>
        <end position="32"/>
    </location>
</feature>
<protein>
    <submittedName>
        <fullName evidence="3">Uncharacterized protein</fullName>
    </submittedName>
</protein>
<evidence type="ECO:0000313" key="4">
    <source>
        <dbReference type="Proteomes" id="UP000626092"/>
    </source>
</evidence>
<sequence length="153" mass="17111">MATSPSSMATSSSSVAISRGSATTSPGLVETSPGSVETFPAFTLETLHNLKLFYCSYVKNIKNFQPALFRRCCCCWFFLFSLAAGVFCFLQMKKRKEKSQVTHERKKQLMKLRLKAEKVAACLVEVVFQLTDGECFNKGPSSPTSLQCSFYWQ</sequence>
<feature type="transmembrane region" description="Helical" evidence="2">
    <location>
        <begin position="68"/>
        <end position="90"/>
    </location>
</feature>
<keyword evidence="4" id="KW-1185">Reference proteome</keyword>
<accession>A0A834H9K7</accession>
<reference evidence="3" key="1">
    <citation type="submission" date="2019-11" db="EMBL/GenBank/DDBJ databases">
        <authorList>
            <person name="Liu Y."/>
            <person name="Hou J."/>
            <person name="Li T.-Q."/>
            <person name="Guan C.-H."/>
            <person name="Wu X."/>
            <person name="Wu H.-Z."/>
            <person name="Ling F."/>
            <person name="Zhang R."/>
            <person name="Shi X.-G."/>
            <person name="Ren J.-P."/>
            <person name="Chen E.-F."/>
            <person name="Sun J.-M."/>
        </authorList>
    </citation>
    <scope>NUCLEOTIDE SEQUENCE</scope>
    <source>
        <strain evidence="3">Adult_tree_wgs_1</strain>
        <tissue evidence="3">Leaves</tissue>
    </source>
</reference>
<keyword evidence="2" id="KW-1133">Transmembrane helix</keyword>
<proteinExistence type="predicted"/>
<keyword evidence="2" id="KW-0812">Transmembrane</keyword>
<keyword evidence="2" id="KW-0472">Membrane</keyword>
<evidence type="ECO:0000313" key="3">
    <source>
        <dbReference type="EMBL" id="KAF7148265.1"/>
    </source>
</evidence>
<dbReference type="EMBL" id="WJXA01000003">
    <property type="protein sequence ID" value="KAF7148265.1"/>
    <property type="molecule type" value="Genomic_DNA"/>
</dbReference>
<dbReference type="AlphaFoldDB" id="A0A834H9K7"/>
<evidence type="ECO:0000256" key="2">
    <source>
        <dbReference type="SAM" id="Phobius"/>
    </source>
</evidence>
<comment type="caution">
    <text evidence="3">The sequence shown here is derived from an EMBL/GenBank/DDBJ whole genome shotgun (WGS) entry which is preliminary data.</text>
</comment>
<name>A0A834H9K7_RHOSS</name>
<gene>
    <name evidence="3" type="ORF">RHSIM_Rhsim03G0035000</name>
</gene>
<dbReference type="Gene3D" id="6.10.250.3250">
    <property type="match status" value="1"/>
</dbReference>
<evidence type="ECO:0000256" key="1">
    <source>
        <dbReference type="SAM" id="MobiDB-lite"/>
    </source>
</evidence>